<dbReference type="PANTHER" id="PTHR38149:SF1">
    <property type="entry name" value="ATPASE"/>
    <property type="match status" value="1"/>
</dbReference>
<protein>
    <submittedName>
        <fullName evidence="4">Isopentenyl-diphosphate delta-isomerase</fullName>
    </submittedName>
</protein>
<organism evidence="4 5">
    <name type="scientific">Clostridium paraputrificum</name>
    <dbReference type="NCBI Taxonomy" id="29363"/>
    <lineage>
        <taxon>Bacteria</taxon>
        <taxon>Bacillati</taxon>
        <taxon>Bacillota</taxon>
        <taxon>Clostridia</taxon>
        <taxon>Eubacteriales</taxon>
        <taxon>Clostridiaceae</taxon>
        <taxon>Clostridium</taxon>
    </lineage>
</organism>
<dbReference type="SUPFAM" id="SSF52540">
    <property type="entry name" value="P-loop containing nucleoside triphosphate hydrolases"/>
    <property type="match status" value="1"/>
</dbReference>
<dbReference type="InterPro" id="IPR027417">
    <property type="entry name" value="P-loop_NTPase"/>
</dbReference>
<evidence type="ECO:0000313" key="5">
    <source>
        <dbReference type="Proteomes" id="UP000092714"/>
    </source>
</evidence>
<dbReference type="PANTHER" id="PTHR38149">
    <property type="entry name" value="ATPASE"/>
    <property type="match status" value="1"/>
</dbReference>
<dbReference type="GO" id="GO:0016853">
    <property type="term" value="F:isomerase activity"/>
    <property type="evidence" value="ECO:0007669"/>
    <property type="project" value="UniProtKB-KW"/>
</dbReference>
<dbReference type="Pfam" id="PF21117">
    <property type="entry name" value="MRB1590_C"/>
    <property type="match status" value="1"/>
</dbReference>
<accession>A0A174GSN1</accession>
<evidence type="ECO:0000259" key="2">
    <source>
        <dbReference type="Pfam" id="PF20446"/>
    </source>
</evidence>
<dbReference type="AlphaFoldDB" id="A0A174GSN1"/>
<dbReference type="eggNOG" id="COG3044">
    <property type="taxonomic scope" value="Bacteria"/>
</dbReference>
<dbReference type="InterPro" id="IPR019195">
    <property type="entry name" value="ABC_ATPase_put"/>
</dbReference>
<comment type="caution">
    <text evidence="4">The sequence shown here is derived from an EMBL/GenBank/DDBJ whole genome shotgun (WGS) entry which is preliminary data.</text>
</comment>
<dbReference type="InterPro" id="IPR046834">
    <property type="entry name" value="ABC_ATPase_C"/>
</dbReference>
<proteinExistence type="predicted"/>
<dbReference type="OrthoDB" id="9809999at2"/>
<reference evidence="4 5" key="1">
    <citation type="submission" date="2016-06" db="EMBL/GenBank/DDBJ databases">
        <authorList>
            <person name="Kjaerup R.B."/>
            <person name="Dalgaard T.S."/>
            <person name="Juul-Madsen H.R."/>
        </authorList>
    </citation>
    <scope>NUCLEOTIDE SEQUENCE [LARGE SCALE GENOMIC DNA]</scope>
    <source>
        <strain evidence="4 5">373-A1</strain>
    </source>
</reference>
<feature type="domain" description="ATPase of the ABC class N-terminal" evidence="2">
    <location>
        <begin position="5"/>
        <end position="165"/>
    </location>
</feature>
<dbReference type="Pfam" id="PF09818">
    <property type="entry name" value="ABC_ATPase"/>
    <property type="match status" value="1"/>
</dbReference>
<feature type="domain" description="MRB1590-like C-terminal" evidence="3">
    <location>
        <begin position="466"/>
        <end position="565"/>
    </location>
</feature>
<evidence type="ECO:0000259" key="1">
    <source>
        <dbReference type="Pfam" id="PF09818"/>
    </source>
</evidence>
<dbReference type="Proteomes" id="UP000092714">
    <property type="component" value="Unassembled WGS sequence"/>
</dbReference>
<keyword evidence="5" id="KW-1185">Reference proteome</keyword>
<dbReference type="Pfam" id="PF20446">
    <property type="entry name" value="ABC_N"/>
    <property type="match status" value="1"/>
</dbReference>
<sequence>MKNLNELRKMLYDIDGRGYKAYKSLEGMYDFNNYKLAIDHVQGDPFASPSRVRVIMSQKYSQIPNNLFDNYNKRVAVQDFLVRVFYKNINKYSSKVFGSGKSGLISISKCTQEILDRTAILIDNDKIEVRIEVGFPARGRSVLARELEKILYDYLPKIIDESITYNNLDKDALKKRVELVEDQQYIRQRLEGRELVAFIGNGSILPRESGVSSKPLKNGIKFISPKELEVSFNTPNSGEIKGMGIPKGITLIVGGGYHGKSTLLKALELGVYNHIEDDGREFVITNDSAMKVRAEDGRVIHKDDISLFINNLPNKKDTKNFVSDNASGSTSQAANIIESIESGSKLILIDEDTSATNFMIRDDIMQKLVAKESEPITPFIEVAKALYEQIELSTIIVVGSSGDYFDIADNVIQMEAYEPKVVTNEAKELSSGKILERIKNNSIEINIDFNRVVKKGSIERGTKGVKVKGLGTDGLSINKENIDLKLVEQLVDSEQVYAIGEILKWAEDNIIDNKLTLREVVDNIMNYIDKNGLIKVNKIAGGNGRLSKPRRQEIMCAYNRFRLLKL</sequence>
<keyword evidence="4" id="KW-0413">Isomerase</keyword>
<dbReference type="GeneID" id="42776449"/>
<dbReference type="RefSeq" id="WP_027098624.1">
    <property type="nucleotide sequence ID" value="NZ_CABHIH010000004.1"/>
</dbReference>
<dbReference type="InterPro" id="IPR046833">
    <property type="entry name" value="ABC_N"/>
</dbReference>
<dbReference type="EMBL" id="MAPZ01000024">
    <property type="protein sequence ID" value="OBY10139.1"/>
    <property type="molecule type" value="Genomic_DNA"/>
</dbReference>
<dbReference type="InterPro" id="IPR049069">
    <property type="entry name" value="MRB1590-like_C"/>
</dbReference>
<name>A0A174GSN1_9CLOT</name>
<evidence type="ECO:0000259" key="3">
    <source>
        <dbReference type="Pfam" id="PF21117"/>
    </source>
</evidence>
<feature type="domain" description="ATPase of the ABC class C-terminal" evidence="1">
    <location>
        <begin position="170"/>
        <end position="442"/>
    </location>
</feature>
<evidence type="ECO:0000313" key="4">
    <source>
        <dbReference type="EMBL" id="OBY10139.1"/>
    </source>
</evidence>
<gene>
    <name evidence="4" type="ORF">CP373A1_11605</name>
</gene>